<keyword evidence="7" id="KW-1185">Reference proteome</keyword>
<dbReference type="Proteomes" id="UP000306509">
    <property type="component" value="Unassembled WGS sequence"/>
</dbReference>
<dbReference type="RefSeq" id="WP_138001477.1">
    <property type="nucleotide sequence ID" value="NZ_QGQD01000001.1"/>
</dbReference>
<dbReference type="GO" id="GO:0061634">
    <property type="term" value="F:alpha-D-xyloside xylohydrolase"/>
    <property type="evidence" value="ECO:0007669"/>
    <property type="project" value="UniProtKB-EC"/>
</dbReference>
<dbReference type="Gene3D" id="3.20.20.80">
    <property type="entry name" value="Glycosidases"/>
    <property type="match status" value="1"/>
</dbReference>
<dbReference type="InterPro" id="IPR013780">
    <property type="entry name" value="Glyco_hydro_b"/>
</dbReference>
<dbReference type="CDD" id="cd14752">
    <property type="entry name" value="GH31_N"/>
    <property type="match status" value="1"/>
</dbReference>
<dbReference type="Pfam" id="PF17137">
    <property type="entry name" value="DUF5110"/>
    <property type="match status" value="1"/>
</dbReference>
<proteinExistence type="inferred from homology"/>
<dbReference type="InterPro" id="IPR051816">
    <property type="entry name" value="Glycosyl_Hydrolase_31"/>
</dbReference>
<protein>
    <submittedName>
        <fullName evidence="6">Alpha-xylosidase</fullName>
        <ecNumber evidence="6">3.2.1.177</ecNumber>
    </submittedName>
</protein>
<reference evidence="6 7" key="1">
    <citation type="journal article" date="2019" name="Anaerobe">
        <title>Detection of Robinsoniella peoriensis in multiple bone samples of a trauma patient.</title>
        <authorList>
            <person name="Schrottner P."/>
            <person name="Hartwich K."/>
            <person name="Bunk B."/>
            <person name="Schober I."/>
            <person name="Helbig S."/>
            <person name="Rudolph W.W."/>
            <person name="Gunzer F."/>
        </authorList>
    </citation>
    <scope>NUCLEOTIDE SEQUENCE [LARGE SCALE GENOMIC DNA]</scope>
    <source>
        <strain evidence="6 7">DSM 106044</strain>
    </source>
</reference>
<dbReference type="AlphaFoldDB" id="A0A4U8QFD3"/>
<keyword evidence="2 6" id="KW-0378">Hydrolase</keyword>
<feature type="domain" description="Glycosyl hydrolase family 31 C-terminal" evidence="5">
    <location>
        <begin position="615"/>
        <end position="712"/>
    </location>
</feature>
<evidence type="ECO:0000313" key="7">
    <source>
        <dbReference type="Proteomes" id="UP000306509"/>
    </source>
</evidence>
<evidence type="ECO:0000256" key="1">
    <source>
        <dbReference type="ARBA" id="ARBA00007806"/>
    </source>
</evidence>
<dbReference type="PANTHER" id="PTHR43863:SF2">
    <property type="entry name" value="MALTASE-GLUCOAMYLASE"/>
    <property type="match status" value="1"/>
</dbReference>
<dbReference type="CDD" id="cd06591">
    <property type="entry name" value="GH31_xylosidase_XylS"/>
    <property type="match status" value="1"/>
</dbReference>
<dbReference type="InterPro" id="IPR033403">
    <property type="entry name" value="DUF5110"/>
</dbReference>
<dbReference type="SUPFAM" id="SSF51011">
    <property type="entry name" value="Glycosyl hydrolase domain"/>
    <property type="match status" value="1"/>
</dbReference>
<evidence type="ECO:0000313" key="6">
    <source>
        <dbReference type="EMBL" id="TLD03074.1"/>
    </source>
</evidence>
<name>A0A4U8QFD3_9FIRM</name>
<organism evidence="6 7">
    <name type="scientific">Robinsoniella peoriensis</name>
    <dbReference type="NCBI Taxonomy" id="180332"/>
    <lineage>
        <taxon>Bacteria</taxon>
        <taxon>Bacillati</taxon>
        <taxon>Bacillota</taxon>
        <taxon>Clostridia</taxon>
        <taxon>Lachnospirales</taxon>
        <taxon>Lachnospiraceae</taxon>
        <taxon>Robinsoniella</taxon>
    </lineage>
</organism>
<dbReference type="Gene3D" id="2.60.40.1180">
    <property type="entry name" value="Golgi alpha-mannosidase II"/>
    <property type="match status" value="2"/>
</dbReference>
<dbReference type="PANTHER" id="PTHR43863">
    <property type="entry name" value="HYDROLASE, PUTATIVE (AFU_ORTHOLOGUE AFUA_1G03140)-RELATED"/>
    <property type="match status" value="1"/>
</dbReference>
<sequence length="813" mass="94149">MKVSEIIKNTDGIIIKTDQGNYGFYGIREDIIRVVYTKKENVENQSLLIEPVVYQKSVKPEFLESETDIVVYTTKLRARWQKETGTCIWEDTQTGRVYVAETLKQLTQTDVIRYTTQGEKPVVKRVKTVDGERSFIENLKQVKDRVAYRAKLGFHWEEEEAIYGLGQGEEGIYNHRGQNQYLYQHNMRIPMPMFVSSNGYGVLSDCCSIMTFQDDINGSYLFMDTVDQLDYYFIAGKTMDGMIDGYRYLTGKAAMLPKWAFGYVQSKEAYHTDQEILEVAEEYRRRGIPLDCIVQDWNTWVPGLWGEKKLDPSRYANMKEVNRKLHEMNIHTMVSVWPNMAEGGVNHQEFADAGYILGDYSTYDAFDENARKLYWKQASEELFSSGFDSWWCDSTEPFSGPDWSGEVKREPWERYDLVGKEHKKYLDATKTNAFALMHAKGIFENQREEKPDKRVLNLTRSGYASQQKYGVVLWSGDISATWEVLRQQIAEGLNMAMSGMPYWTLDIGGFFVVGTAWWNRGCNNSDNPNPLWFWKGGYNEGVADKGYCELYTRWFQFGTFLPMHRSHGTDTPREIWNFGEKGSEFYDAIEKFIRLRYRLMPYIYSLAGNVYLDNSTIMRSLMFDFADDDKVRNRADEYMFGPNLLICPVIKPVFYGVGSVLLQEEKKQKVYLPKGCSWYDLWTESKTEGGQEIEADITMDRIPVYVKAGSILPLAQEELQYAQQELQKPVAIKIYPGADGSFRLYEDAGDDYGYETGEYSRIQFTYCDAEKTLCISEREGSYPGMQEQREFEIICCGEHKKVLYTGEEVNVSL</sequence>
<evidence type="ECO:0000259" key="5">
    <source>
        <dbReference type="Pfam" id="PF21365"/>
    </source>
</evidence>
<evidence type="ECO:0000259" key="4">
    <source>
        <dbReference type="Pfam" id="PF17137"/>
    </source>
</evidence>
<gene>
    <name evidence="6" type="primary">yicI_1</name>
    <name evidence="6" type="ORF">DSM106044_00098</name>
</gene>
<dbReference type="InterPro" id="IPR048395">
    <property type="entry name" value="Glyco_hydro_31_C"/>
</dbReference>
<dbReference type="EC" id="3.2.1.177" evidence="6"/>
<dbReference type="InterPro" id="IPR017853">
    <property type="entry name" value="GH"/>
</dbReference>
<dbReference type="Gene3D" id="2.60.40.1760">
    <property type="entry name" value="glycosyl hydrolase (family 31)"/>
    <property type="match status" value="1"/>
</dbReference>
<accession>A0A4U8QFD3</accession>
<feature type="domain" description="DUF5110" evidence="4">
    <location>
        <begin position="731"/>
        <end position="794"/>
    </location>
</feature>
<dbReference type="SUPFAM" id="SSF74650">
    <property type="entry name" value="Galactose mutarotase-like"/>
    <property type="match status" value="1"/>
</dbReference>
<feature type="domain" description="Glycoside hydrolase family 31 TIM barrel" evidence="3">
    <location>
        <begin position="254"/>
        <end position="606"/>
    </location>
</feature>
<dbReference type="GO" id="GO:0030246">
    <property type="term" value="F:carbohydrate binding"/>
    <property type="evidence" value="ECO:0007669"/>
    <property type="project" value="InterPro"/>
</dbReference>
<dbReference type="EMBL" id="QGQD01000001">
    <property type="protein sequence ID" value="TLD03074.1"/>
    <property type="molecule type" value="Genomic_DNA"/>
</dbReference>
<dbReference type="InterPro" id="IPR000322">
    <property type="entry name" value="Glyco_hydro_31_TIM"/>
</dbReference>
<keyword evidence="2 6" id="KW-0326">Glycosidase</keyword>
<dbReference type="STRING" id="180332.GCA_000797495_02626"/>
<comment type="similarity">
    <text evidence="1 2">Belongs to the glycosyl hydrolase 31 family.</text>
</comment>
<dbReference type="Pfam" id="PF21365">
    <property type="entry name" value="Glyco_hydro_31_3rd"/>
    <property type="match status" value="1"/>
</dbReference>
<dbReference type="SUPFAM" id="SSF51445">
    <property type="entry name" value="(Trans)glycosidases"/>
    <property type="match status" value="1"/>
</dbReference>
<evidence type="ECO:0000256" key="2">
    <source>
        <dbReference type="RuleBase" id="RU361185"/>
    </source>
</evidence>
<comment type="caution">
    <text evidence="6">The sequence shown here is derived from an EMBL/GenBank/DDBJ whole genome shotgun (WGS) entry which is preliminary data.</text>
</comment>
<evidence type="ECO:0000259" key="3">
    <source>
        <dbReference type="Pfam" id="PF01055"/>
    </source>
</evidence>
<dbReference type="GO" id="GO:0005975">
    <property type="term" value="P:carbohydrate metabolic process"/>
    <property type="evidence" value="ECO:0007669"/>
    <property type="project" value="InterPro"/>
</dbReference>
<dbReference type="InterPro" id="IPR011013">
    <property type="entry name" value="Gal_mutarotase_sf_dom"/>
</dbReference>
<dbReference type="Pfam" id="PF01055">
    <property type="entry name" value="Glyco_hydro_31_2nd"/>
    <property type="match status" value="1"/>
</dbReference>